<evidence type="ECO:0000313" key="3">
    <source>
        <dbReference type="Proteomes" id="UP001245561"/>
    </source>
</evidence>
<accession>A0AAW8TJX8</accession>
<evidence type="ECO:0000313" key="2">
    <source>
        <dbReference type="EMBL" id="MDT2637539.1"/>
    </source>
</evidence>
<keyword evidence="4" id="KW-1185">Reference proteome</keyword>
<dbReference type="SUPFAM" id="SSF51197">
    <property type="entry name" value="Clavaminate synthase-like"/>
    <property type="match status" value="1"/>
</dbReference>
<comment type="caution">
    <text evidence="2">The sequence shown here is derived from an EMBL/GenBank/DDBJ whole genome shotgun (WGS) entry which is preliminary data.</text>
</comment>
<sequence>MIYDKLENLNTYTALHPNLAIASQFLTGVAEESTLISGKNPILENQVFLMKQMNELTSKASSAFEYHQCYADLHIVTEGAERISYGSGRINSIKEFDETNDFGLVSCSEQVSFDLKPGYFLLFFPNEAHQPGKISVGGNLVKKQVVKILI</sequence>
<dbReference type="Proteomes" id="UP001256547">
    <property type="component" value="Unassembled WGS sequence"/>
</dbReference>
<dbReference type="InterPro" id="IPR004375">
    <property type="entry name" value="NanQ/TabA/YiaL"/>
</dbReference>
<dbReference type="GO" id="GO:0005829">
    <property type="term" value="C:cytosol"/>
    <property type="evidence" value="ECO:0007669"/>
    <property type="project" value="TreeGrafter"/>
</dbReference>
<proteinExistence type="predicted"/>
<reference evidence="2 4" key="1">
    <citation type="submission" date="2023-03" db="EMBL/GenBank/DDBJ databases">
        <authorList>
            <person name="Shen W."/>
            <person name="Cai J."/>
        </authorList>
    </citation>
    <scope>NUCLEOTIDE SEQUENCE</scope>
    <source>
        <strain evidence="2">P55-2</strain>
        <strain evidence="1 4">P72-2</strain>
    </source>
</reference>
<dbReference type="EMBL" id="JARPYT010000011">
    <property type="protein sequence ID" value="MDT2637539.1"/>
    <property type="molecule type" value="Genomic_DNA"/>
</dbReference>
<dbReference type="InterPro" id="IPR037012">
    <property type="entry name" value="NanQ/TabA/YiaL_sf"/>
</dbReference>
<dbReference type="EMBL" id="JARPYR010000010">
    <property type="protein sequence ID" value="MDT2596644.1"/>
    <property type="molecule type" value="Genomic_DNA"/>
</dbReference>
<dbReference type="Pfam" id="PF04074">
    <property type="entry name" value="DUF386"/>
    <property type="match status" value="1"/>
</dbReference>
<protein>
    <submittedName>
        <fullName evidence="2">YhcH/YjgK/YiaL family protein</fullName>
    </submittedName>
</protein>
<dbReference type="PANTHER" id="PTHR34986">
    <property type="entry name" value="EVOLVED BETA-GALACTOSIDASE SUBUNIT BETA"/>
    <property type="match status" value="1"/>
</dbReference>
<evidence type="ECO:0000313" key="4">
    <source>
        <dbReference type="Proteomes" id="UP001256547"/>
    </source>
</evidence>
<organism evidence="2 3">
    <name type="scientific">Enterococcus dongliensis</name>
    <dbReference type="NCBI Taxonomy" id="2559925"/>
    <lineage>
        <taxon>Bacteria</taxon>
        <taxon>Bacillati</taxon>
        <taxon>Bacillota</taxon>
        <taxon>Bacilli</taxon>
        <taxon>Lactobacillales</taxon>
        <taxon>Enterococcaceae</taxon>
        <taxon>Enterococcus</taxon>
    </lineage>
</organism>
<dbReference type="Gene3D" id="2.60.120.370">
    <property type="entry name" value="YhcH/YjgK/YiaL"/>
    <property type="match status" value="1"/>
</dbReference>
<name>A0AAW8TJX8_9ENTE</name>
<evidence type="ECO:0000313" key="1">
    <source>
        <dbReference type="EMBL" id="MDT2596644.1"/>
    </source>
</evidence>
<gene>
    <name evidence="2" type="ORF">P7D36_08460</name>
    <name evidence="1" type="ORF">P7D39_06345</name>
</gene>
<dbReference type="RefSeq" id="WP_137603924.1">
    <property type="nucleotide sequence ID" value="NZ_JARPYR010000010.1"/>
</dbReference>
<dbReference type="Proteomes" id="UP001245561">
    <property type="component" value="Unassembled WGS sequence"/>
</dbReference>
<dbReference type="PANTHER" id="PTHR34986:SF1">
    <property type="entry name" value="PROTEIN YIAL"/>
    <property type="match status" value="1"/>
</dbReference>
<dbReference type="NCBIfam" id="TIGR00022">
    <property type="entry name" value="YhcH/YjgK/YiaL family protein"/>
    <property type="match status" value="1"/>
</dbReference>
<dbReference type="AlphaFoldDB" id="A0AAW8TJX8"/>